<dbReference type="GO" id="GO:0009055">
    <property type="term" value="F:electron transfer activity"/>
    <property type="evidence" value="ECO:0007669"/>
    <property type="project" value="InterPro"/>
</dbReference>
<feature type="binding site" description="axial binding residue" evidence="9">
    <location>
        <position position="200"/>
    </location>
    <ligand>
        <name>heme c</name>
        <dbReference type="ChEBI" id="CHEBI:61717"/>
        <label>2</label>
    </ligand>
    <ligandPart>
        <name>Fe</name>
        <dbReference type="ChEBI" id="CHEBI:18248"/>
    </ligandPart>
</feature>
<dbReference type="PROSITE" id="PS51007">
    <property type="entry name" value="CYTC"/>
    <property type="match status" value="2"/>
</dbReference>
<dbReference type="PANTHER" id="PTHR33751:SF9">
    <property type="entry name" value="CYTOCHROME C4"/>
    <property type="match status" value="1"/>
</dbReference>
<reference evidence="12 13" key="1">
    <citation type="journal article" date="2006" name="J. Bacteriol.">
        <title>The genome sequence of the obligately chemolithoautotrophic, facultatively anaerobic bacterium Thiobacillus denitrificans.</title>
        <authorList>
            <person name="Beller H.R."/>
            <person name="Chain P.S."/>
            <person name="Letain T.E."/>
            <person name="Chakicherla A."/>
            <person name="Larimer F.W."/>
            <person name="Richardson P.M."/>
            <person name="Coleman M.A."/>
            <person name="Wood A.P."/>
            <person name="Kelly D.P."/>
        </authorList>
    </citation>
    <scope>NUCLEOTIDE SEQUENCE [LARGE SCALE GENOMIC DNA]</scope>
    <source>
        <strain evidence="12 13">ATCC 25259</strain>
    </source>
</reference>
<dbReference type="GO" id="GO:0020037">
    <property type="term" value="F:heme binding"/>
    <property type="evidence" value="ECO:0007669"/>
    <property type="project" value="InterPro"/>
</dbReference>
<sequence length="222" mass="23760">MPLNPRFRLHRSLLIAAVAASASLHAKEKPVEPSPAALHAQLAQIDGDATRLPAALTRGEKGAAVCRHCHGVGGNSVRPEVPNLAGQNPDYLLEQMNKFVHGQRQSSAFMSGMIKALSPDERIDVALFLSRQPVLKKPAQTNARAVAGAELYGKLCVSCHGASAGGAHKIPRLAGQQVQYLEDSLKRYRDGGGERVDPRMAAYTRNLKNADIEALAAYLSAL</sequence>
<feature type="binding site" description="axial binding residue" evidence="9">
    <location>
        <position position="160"/>
    </location>
    <ligand>
        <name>heme c</name>
        <dbReference type="ChEBI" id="CHEBI:61717"/>
        <label>2</label>
    </ligand>
    <ligandPart>
        <name>Fe</name>
        <dbReference type="ChEBI" id="CHEBI:18248"/>
    </ligandPart>
</feature>
<name>Q3SMM6_THIDA</name>
<dbReference type="InterPro" id="IPR050597">
    <property type="entry name" value="Cytochrome_c_Oxidase_Subunit"/>
</dbReference>
<dbReference type="KEGG" id="tbd:Tbd_0064"/>
<comment type="subcellular location">
    <subcellularLocation>
        <location evidence="1">Periplasm</location>
    </subcellularLocation>
</comment>
<evidence type="ECO:0000313" key="13">
    <source>
        <dbReference type="Proteomes" id="UP000008291"/>
    </source>
</evidence>
<dbReference type="STRING" id="292415.Tbd_0064"/>
<gene>
    <name evidence="12" type="ordered locus">Tbd_0064</name>
</gene>
<dbReference type="PANTHER" id="PTHR33751">
    <property type="entry name" value="CBB3-TYPE CYTOCHROME C OXIDASE SUBUNIT FIXP"/>
    <property type="match status" value="1"/>
</dbReference>
<evidence type="ECO:0000256" key="3">
    <source>
        <dbReference type="ARBA" id="ARBA00022617"/>
    </source>
</evidence>
<dbReference type="GO" id="GO:0042597">
    <property type="term" value="C:periplasmic space"/>
    <property type="evidence" value="ECO:0007669"/>
    <property type="project" value="UniProtKB-SubCell"/>
</dbReference>
<dbReference type="InterPro" id="IPR024167">
    <property type="entry name" value="Cytochrome_c4-like"/>
</dbReference>
<evidence type="ECO:0000256" key="10">
    <source>
        <dbReference type="SAM" id="SignalP"/>
    </source>
</evidence>
<evidence type="ECO:0000256" key="7">
    <source>
        <dbReference type="ARBA" id="ARBA00023004"/>
    </source>
</evidence>
<feature type="binding site" description="covalent" evidence="8">
    <location>
        <position position="156"/>
    </location>
    <ligand>
        <name>heme c</name>
        <dbReference type="ChEBI" id="CHEBI:61717"/>
        <label>2</label>
    </ligand>
</feature>
<evidence type="ECO:0000256" key="9">
    <source>
        <dbReference type="PIRSR" id="PIRSR000005-2"/>
    </source>
</evidence>
<dbReference type="Proteomes" id="UP000008291">
    <property type="component" value="Chromosome"/>
</dbReference>
<evidence type="ECO:0000256" key="5">
    <source>
        <dbReference type="ARBA" id="ARBA00022764"/>
    </source>
</evidence>
<feature type="binding site" description="axial binding residue" evidence="9">
    <location>
        <position position="70"/>
    </location>
    <ligand>
        <name>heme c</name>
        <dbReference type="ChEBI" id="CHEBI:61717"/>
        <label>1</label>
    </ligand>
    <ligandPart>
        <name>Fe</name>
        <dbReference type="ChEBI" id="CHEBI:18248"/>
    </ligandPart>
</feature>
<dbReference type="SUPFAM" id="SSF46626">
    <property type="entry name" value="Cytochrome c"/>
    <property type="match status" value="2"/>
</dbReference>
<feature type="binding site" description="covalent" evidence="8">
    <location>
        <position position="159"/>
    </location>
    <ligand>
        <name>heme c</name>
        <dbReference type="ChEBI" id="CHEBI:61717"/>
        <label>2</label>
    </ligand>
</feature>
<dbReference type="PIRSF" id="PIRSF000005">
    <property type="entry name" value="Cytochrome_c4"/>
    <property type="match status" value="1"/>
</dbReference>
<feature type="signal peptide" evidence="10">
    <location>
        <begin position="1"/>
        <end position="26"/>
    </location>
</feature>
<dbReference type="InterPro" id="IPR009056">
    <property type="entry name" value="Cyt_c-like_dom"/>
</dbReference>
<evidence type="ECO:0000313" key="12">
    <source>
        <dbReference type="EMBL" id="AAZ96017.1"/>
    </source>
</evidence>
<keyword evidence="10" id="KW-0732">Signal</keyword>
<feature type="binding site" description="axial binding residue" evidence="9">
    <location>
        <position position="110"/>
    </location>
    <ligand>
        <name>heme c</name>
        <dbReference type="ChEBI" id="CHEBI:61717"/>
        <label>1</label>
    </ligand>
    <ligandPart>
        <name>Fe</name>
        <dbReference type="ChEBI" id="CHEBI:18248"/>
    </ligandPart>
</feature>
<keyword evidence="2" id="KW-0813">Transport</keyword>
<dbReference type="eggNOG" id="COG2863">
    <property type="taxonomic scope" value="Bacteria"/>
</dbReference>
<evidence type="ECO:0000256" key="2">
    <source>
        <dbReference type="ARBA" id="ARBA00022448"/>
    </source>
</evidence>
<dbReference type="Gene3D" id="1.10.760.10">
    <property type="entry name" value="Cytochrome c-like domain"/>
    <property type="match status" value="2"/>
</dbReference>
<organism evidence="12 13">
    <name type="scientific">Thiobacillus denitrificans (strain ATCC 25259 / T1)</name>
    <dbReference type="NCBI Taxonomy" id="292415"/>
    <lineage>
        <taxon>Bacteria</taxon>
        <taxon>Pseudomonadati</taxon>
        <taxon>Pseudomonadota</taxon>
        <taxon>Betaproteobacteria</taxon>
        <taxon>Nitrosomonadales</taxon>
        <taxon>Thiobacillaceae</taxon>
        <taxon>Thiobacillus</taxon>
    </lineage>
</organism>
<feature type="binding site" description="covalent" evidence="8">
    <location>
        <position position="66"/>
    </location>
    <ligand>
        <name>heme c</name>
        <dbReference type="ChEBI" id="CHEBI:61717"/>
        <label>1</label>
    </ligand>
</feature>
<keyword evidence="3 8" id="KW-0349">Heme</keyword>
<dbReference type="HOGENOM" id="CLU_076280_3_0_4"/>
<dbReference type="RefSeq" id="WP_011310577.1">
    <property type="nucleotide sequence ID" value="NC_007404.1"/>
</dbReference>
<keyword evidence="13" id="KW-1185">Reference proteome</keyword>
<keyword evidence="6" id="KW-0249">Electron transport</keyword>
<feature type="domain" description="Cytochrome c" evidence="11">
    <location>
        <begin position="143"/>
        <end position="222"/>
    </location>
</feature>
<evidence type="ECO:0000256" key="4">
    <source>
        <dbReference type="ARBA" id="ARBA00022723"/>
    </source>
</evidence>
<dbReference type="AlphaFoldDB" id="Q3SMM6"/>
<feature type="binding site" description="covalent" evidence="8">
    <location>
        <position position="69"/>
    </location>
    <ligand>
        <name>heme c</name>
        <dbReference type="ChEBI" id="CHEBI:61717"/>
        <label>1</label>
    </ligand>
</feature>
<dbReference type="GO" id="GO:0005506">
    <property type="term" value="F:iron ion binding"/>
    <property type="evidence" value="ECO:0007669"/>
    <property type="project" value="InterPro"/>
</dbReference>
<evidence type="ECO:0000256" key="8">
    <source>
        <dbReference type="PIRSR" id="PIRSR000005-1"/>
    </source>
</evidence>
<protein>
    <submittedName>
        <fullName evidence="12">Putative cytochrome C</fullName>
    </submittedName>
</protein>
<feature type="domain" description="Cytochrome c" evidence="11">
    <location>
        <begin position="47"/>
        <end position="133"/>
    </location>
</feature>
<comment type="PTM">
    <text evidence="8">Binds 2 heme c groups covalently per subunit.</text>
</comment>
<evidence type="ECO:0000256" key="1">
    <source>
        <dbReference type="ARBA" id="ARBA00004418"/>
    </source>
</evidence>
<keyword evidence="4 9" id="KW-0479">Metal-binding</keyword>
<evidence type="ECO:0000256" key="6">
    <source>
        <dbReference type="ARBA" id="ARBA00022982"/>
    </source>
</evidence>
<keyword evidence="5" id="KW-0574">Periplasm</keyword>
<accession>Q3SMM6</accession>
<feature type="chain" id="PRO_5004229031" evidence="10">
    <location>
        <begin position="27"/>
        <end position="222"/>
    </location>
</feature>
<dbReference type="OrthoDB" id="5295860at2"/>
<dbReference type="EMBL" id="CP000116">
    <property type="protein sequence ID" value="AAZ96017.1"/>
    <property type="molecule type" value="Genomic_DNA"/>
</dbReference>
<dbReference type="InterPro" id="IPR036909">
    <property type="entry name" value="Cyt_c-like_dom_sf"/>
</dbReference>
<evidence type="ECO:0000259" key="11">
    <source>
        <dbReference type="PROSITE" id="PS51007"/>
    </source>
</evidence>
<dbReference type="Pfam" id="PF00034">
    <property type="entry name" value="Cytochrom_C"/>
    <property type="match status" value="2"/>
</dbReference>
<proteinExistence type="predicted"/>
<keyword evidence="7 9" id="KW-0408">Iron</keyword>